<name>V4BQW8_LOTGI</name>
<organism evidence="3 4">
    <name type="scientific">Lottia gigantea</name>
    <name type="common">Giant owl limpet</name>
    <dbReference type="NCBI Taxonomy" id="225164"/>
    <lineage>
        <taxon>Eukaryota</taxon>
        <taxon>Metazoa</taxon>
        <taxon>Spiralia</taxon>
        <taxon>Lophotrochozoa</taxon>
        <taxon>Mollusca</taxon>
        <taxon>Gastropoda</taxon>
        <taxon>Patellogastropoda</taxon>
        <taxon>Lottioidea</taxon>
        <taxon>Lottiidae</taxon>
        <taxon>Lottia</taxon>
    </lineage>
</organism>
<keyword evidence="2" id="KW-0732">Signal</keyword>
<feature type="compositionally biased region" description="Low complexity" evidence="1">
    <location>
        <begin position="409"/>
        <end position="419"/>
    </location>
</feature>
<evidence type="ECO:0000256" key="1">
    <source>
        <dbReference type="SAM" id="MobiDB-lite"/>
    </source>
</evidence>
<dbReference type="KEGG" id="lgi:LOTGIDRAFT_228779"/>
<dbReference type="CTD" id="20247782"/>
<accession>V4BQW8</accession>
<keyword evidence="4" id="KW-1185">Reference proteome</keyword>
<sequence length="444" mass="50590">MSGTVCTMLLIILSIYVPMCLSLYSWQKLKHSDKPNSSGRSRPSPPYNGNESPMSISSHRNQLNQDSLRPTSPDSPHHLDRSPSLYHSYGLSPTQPPLPDHYNQQPLPGYGPPPERYNPPPPSPARYDPPPRPPPPDRYGPPPPDRYGPPLPSPDRYGPPPPPPPPHRYGPPPPPPDRYGPPHRPPTSPDRYGPPPPPPPPDRYGPPPPPPPPDRYDAPPLPGRYDPPPLPSPLDRYDPAPPPPGRYGTQPPPPIHRYNPPLDRLYDSPPGRYRSSRNRFSQWNIRNGQSTPSRRYDYDRRYTATPRSRYRQRQYHNYRPKQSVYSGSIRNISSSVNRLIRKVNRSRLNLNSLQRGPNSTRKISLLKKFIPNIKYVGGVQKKLGLISSRNQDMSQAFNSNLQKTIQQRPKTVTVKTHPVTHQKDGSVLKRHYREKPRKRAVYQR</sequence>
<feature type="region of interest" description="Disordered" evidence="1">
    <location>
        <begin position="31"/>
        <end position="308"/>
    </location>
</feature>
<evidence type="ECO:0000256" key="2">
    <source>
        <dbReference type="SAM" id="SignalP"/>
    </source>
</evidence>
<feature type="compositionally biased region" description="Pro residues" evidence="1">
    <location>
        <begin position="239"/>
        <end position="255"/>
    </location>
</feature>
<feature type="compositionally biased region" description="Polar residues" evidence="1">
    <location>
        <begin position="278"/>
        <end position="293"/>
    </location>
</feature>
<feature type="compositionally biased region" description="Polar residues" evidence="1">
    <location>
        <begin position="50"/>
        <end position="74"/>
    </location>
</feature>
<evidence type="ECO:0000313" key="4">
    <source>
        <dbReference type="Proteomes" id="UP000030746"/>
    </source>
</evidence>
<dbReference type="PRINTS" id="PR01217">
    <property type="entry name" value="PRICHEXTENSN"/>
</dbReference>
<evidence type="ECO:0000313" key="3">
    <source>
        <dbReference type="EMBL" id="ESO91309.1"/>
    </source>
</evidence>
<feature type="signal peptide" evidence="2">
    <location>
        <begin position="1"/>
        <end position="22"/>
    </location>
</feature>
<dbReference type="OMA" id="YPTPGKF"/>
<feature type="region of interest" description="Disordered" evidence="1">
    <location>
        <begin position="402"/>
        <end position="425"/>
    </location>
</feature>
<dbReference type="AlphaFoldDB" id="V4BQW8"/>
<dbReference type="HOGENOM" id="CLU_617201_0_0_1"/>
<reference evidence="3 4" key="1">
    <citation type="journal article" date="2013" name="Nature">
        <title>Insights into bilaterian evolution from three spiralian genomes.</title>
        <authorList>
            <person name="Simakov O."/>
            <person name="Marletaz F."/>
            <person name="Cho S.J."/>
            <person name="Edsinger-Gonzales E."/>
            <person name="Havlak P."/>
            <person name="Hellsten U."/>
            <person name="Kuo D.H."/>
            <person name="Larsson T."/>
            <person name="Lv J."/>
            <person name="Arendt D."/>
            <person name="Savage R."/>
            <person name="Osoegawa K."/>
            <person name="de Jong P."/>
            <person name="Grimwood J."/>
            <person name="Chapman J.A."/>
            <person name="Shapiro H."/>
            <person name="Aerts A."/>
            <person name="Otillar R.P."/>
            <person name="Terry A.Y."/>
            <person name="Boore J.L."/>
            <person name="Grigoriev I.V."/>
            <person name="Lindberg D.R."/>
            <person name="Seaver E.C."/>
            <person name="Weisblat D.A."/>
            <person name="Putnam N.H."/>
            <person name="Rokhsar D.S."/>
        </authorList>
    </citation>
    <scope>NUCLEOTIDE SEQUENCE [LARGE SCALE GENOMIC DNA]</scope>
</reference>
<gene>
    <name evidence="3" type="ORF">LOTGIDRAFT_228779</name>
</gene>
<dbReference type="GeneID" id="20247782"/>
<dbReference type="RefSeq" id="XP_009058007.1">
    <property type="nucleotide sequence ID" value="XM_009059759.1"/>
</dbReference>
<protein>
    <submittedName>
        <fullName evidence="3">Uncharacterized protein</fullName>
    </submittedName>
</protein>
<feature type="compositionally biased region" description="Pro residues" evidence="1">
    <location>
        <begin position="109"/>
        <end position="232"/>
    </location>
</feature>
<dbReference type="EMBL" id="KB202283">
    <property type="protein sequence ID" value="ESO91309.1"/>
    <property type="molecule type" value="Genomic_DNA"/>
</dbReference>
<proteinExistence type="predicted"/>
<dbReference type="Proteomes" id="UP000030746">
    <property type="component" value="Unassembled WGS sequence"/>
</dbReference>
<feature type="chain" id="PRO_5004718292" evidence="2">
    <location>
        <begin position="23"/>
        <end position="444"/>
    </location>
</feature>